<dbReference type="GO" id="GO:0004222">
    <property type="term" value="F:metalloendopeptidase activity"/>
    <property type="evidence" value="ECO:0007669"/>
    <property type="project" value="InterPro"/>
</dbReference>
<comment type="similarity">
    <text evidence="5">In the N-terminal section; belongs to the AAA ATPase family.</text>
</comment>
<sequence>MQNVLKSTNRSMFRSHVNMLNCLHRHMTKNNANLQRCLNSNQISQLFRSMTHNTIRQMKREYRAVHAMLVRSGLSDTSSICQLNHCRALSTSCVRSIQSNPANPSNPNDPKNPASNENKDQNKKNNEKKAREMMLKLAAWAMFCYMSTIWLLYFFTGKTTEEEESPRFVSWNEFVHQMLAKGEVKQLIVRPELDMVTIILHDGAVIKGKKSTFKTYHMVTPNAAKIEERVREAEQQLGIKPEMGIPVIYDRGNTAAVHLAVTVALTILFFALMSRFSSMRGQFGANMFTQMTRAKFTLVDPLTGIGKGVRFADVAGLQEAKTEIMEFVDYLKSPDRYKTLGAKVPRGALLLGPPGCGKTLLAKAVATEANVPFLSMNGSEFIEMIGGLGAARVRDLFKEGKKRAPSIIYIDEIDAIGKKRSESADRGAGQSTDEGEQTLNQLLTEMDGMSSNQEVIVLASTNRAEVLDKALLRPGRFDRHILIDLPTLIERRQIFEQHLKGIALEHKPSTYSNRLAFLTPGFSGADIANACNEAALHAARLKKNMVTGDDLLYAVDRVVAGIEKRDNTIAPSEKRVVAYHEAGHALVGWLLEHTDALLKVTIVPRTNRALGFSQFTSSDQKLYTSEQLFERMCMTLGGRVAESLTFNKITTGAQNDLEKVTKIAYAQVQQYGMDQIVGPLSFHPEQTDTNTRKPYSKKLANLMDQEARTIITQAYKRTEQLLLENQDKLKLLAEGLLQKETLTYEEVEKLIGPPPFGKKNLVEPADFENSVPVPEPPESESPPPQPAPV</sequence>
<dbReference type="SUPFAM" id="SSF140990">
    <property type="entry name" value="FtsH protease domain-like"/>
    <property type="match status" value="1"/>
</dbReference>
<keyword evidence="14 18" id="KW-1133">Transmembrane helix</keyword>
<keyword evidence="21" id="KW-1185">Reference proteome</keyword>
<keyword evidence="13" id="KW-0809">Transit peptide</keyword>
<dbReference type="InterPro" id="IPR000642">
    <property type="entry name" value="Peptidase_M41"/>
</dbReference>
<dbReference type="FunCoup" id="A0A7M7G2X6">
    <property type="interactions" value="988"/>
</dbReference>
<dbReference type="CDD" id="cd19501">
    <property type="entry name" value="RecA-like_FtsH"/>
    <property type="match status" value="1"/>
</dbReference>
<reference evidence="20" key="1">
    <citation type="submission" date="2021-01" db="UniProtKB">
        <authorList>
            <consortium name="EnsemblMetazoa"/>
        </authorList>
    </citation>
    <scope>IDENTIFICATION</scope>
</reference>
<evidence type="ECO:0000256" key="9">
    <source>
        <dbReference type="ARBA" id="ARBA00022741"/>
    </source>
</evidence>
<dbReference type="SMART" id="SM00382">
    <property type="entry name" value="AAA"/>
    <property type="match status" value="1"/>
</dbReference>
<evidence type="ECO:0000256" key="6">
    <source>
        <dbReference type="ARBA" id="ARBA00022670"/>
    </source>
</evidence>
<dbReference type="InterPro" id="IPR003593">
    <property type="entry name" value="AAA+_ATPase"/>
</dbReference>
<dbReference type="PANTHER" id="PTHR43655:SF8">
    <property type="entry name" value="PARAPLEGIN"/>
    <property type="match status" value="1"/>
</dbReference>
<evidence type="ECO:0000256" key="10">
    <source>
        <dbReference type="ARBA" id="ARBA00022801"/>
    </source>
</evidence>
<dbReference type="Pfam" id="PF17862">
    <property type="entry name" value="AAA_lid_3"/>
    <property type="match status" value="1"/>
</dbReference>
<dbReference type="InterPro" id="IPR003959">
    <property type="entry name" value="ATPase_AAA_core"/>
</dbReference>
<feature type="region of interest" description="Disordered" evidence="17">
    <location>
        <begin position="97"/>
        <end position="127"/>
    </location>
</feature>
<feature type="transmembrane region" description="Helical" evidence="18">
    <location>
        <begin position="133"/>
        <end position="155"/>
    </location>
</feature>
<evidence type="ECO:0000256" key="5">
    <source>
        <dbReference type="ARBA" id="ARBA00010550"/>
    </source>
</evidence>
<dbReference type="InterPro" id="IPR050928">
    <property type="entry name" value="ATP-dep_Zn_Metalloprotease"/>
</dbReference>
<keyword evidence="11" id="KW-0862">Zinc</keyword>
<dbReference type="InterPro" id="IPR027417">
    <property type="entry name" value="P-loop_NTPase"/>
</dbReference>
<dbReference type="GO" id="GO:0005524">
    <property type="term" value="F:ATP binding"/>
    <property type="evidence" value="ECO:0007669"/>
    <property type="project" value="UniProtKB-KW"/>
</dbReference>
<dbReference type="CTD" id="6687"/>
<proteinExistence type="inferred from homology"/>
<dbReference type="FunFam" id="1.20.58.760:FF:000003">
    <property type="entry name" value="AFG3-like AAA ATPase 2"/>
    <property type="match status" value="1"/>
</dbReference>
<dbReference type="SUPFAM" id="SSF52540">
    <property type="entry name" value="P-loop containing nucleoside triphosphate hydrolases"/>
    <property type="match status" value="1"/>
</dbReference>
<evidence type="ECO:0000256" key="7">
    <source>
        <dbReference type="ARBA" id="ARBA00022692"/>
    </source>
</evidence>
<keyword evidence="16 18" id="KW-0472">Membrane</keyword>
<evidence type="ECO:0000256" key="14">
    <source>
        <dbReference type="ARBA" id="ARBA00022989"/>
    </source>
</evidence>
<dbReference type="InterPro" id="IPR037219">
    <property type="entry name" value="Peptidase_M41-like"/>
</dbReference>
<evidence type="ECO:0000256" key="15">
    <source>
        <dbReference type="ARBA" id="ARBA00023049"/>
    </source>
</evidence>
<evidence type="ECO:0000313" key="21">
    <source>
        <dbReference type="Proteomes" id="UP000002358"/>
    </source>
</evidence>
<keyword evidence="15" id="KW-0482">Metalloprotease</keyword>
<feature type="domain" description="AAA+ ATPase" evidence="19">
    <location>
        <begin position="344"/>
        <end position="487"/>
    </location>
</feature>
<organism evidence="20 21">
    <name type="scientific">Nasonia vitripennis</name>
    <name type="common">Parasitic wasp</name>
    <dbReference type="NCBI Taxonomy" id="7425"/>
    <lineage>
        <taxon>Eukaryota</taxon>
        <taxon>Metazoa</taxon>
        <taxon>Ecdysozoa</taxon>
        <taxon>Arthropoda</taxon>
        <taxon>Hexapoda</taxon>
        <taxon>Insecta</taxon>
        <taxon>Pterygota</taxon>
        <taxon>Neoptera</taxon>
        <taxon>Endopterygota</taxon>
        <taxon>Hymenoptera</taxon>
        <taxon>Apocrita</taxon>
        <taxon>Proctotrupomorpha</taxon>
        <taxon>Chalcidoidea</taxon>
        <taxon>Pteromalidae</taxon>
        <taxon>Pteromalinae</taxon>
        <taxon>Nasonia</taxon>
    </lineage>
</organism>
<keyword evidence="6" id="KW-0645">Protease</keyword>
<feature type="compositionally biased region" description="Pro residues" evidence="17">
    <location>
        <begin position="773"/>
        <end position="789"/>
    </location>
</feature>
<evidence type="ECO:0000256" key="11">
    <source>
        <dbReference type="ARBA" id="ARBA00022833"/>
    </source>
</evidence>
<keyword evidence="7 18" id="KW-0812">Transmembrane</keyword>
<evidence type="ECO:0000256" key="13">
    <source>
        <dbReference type="ARBA" id="ARBA00022946"/>
    </source>
</evidence>
<dbReference type="Gene3D" id="3.40.1690.20">
    <property type="match status" value="1"/>
</dbReference>
<dbReference type="NCBIfam" id="TIGR01241">
    <property type="entry name" value="FtsH_fam"/>
    <property type="match status" value="1"/>
</dbReference>
<keyword evidence="10" id="KW-0378">Hydrolase</keyword>
<keyword evidence="8" id="KW-0479">Metal-binding</keyword>
<evidence type="ECO:0000256" key="8">
    <source>
        <dbReference type="ARBA" id="ARBA00022723"/>
    </source>
</evidence>
<keyword evidence="9" id="KW-0547">Nucleotide-binding</keyword>
<feature type="region of interest" description="Disordered" evidence="17">
    <location>
        <begin position="750"/>
        <end position="789"/>
    </location>
</feature>
<evidence type="ECO:0000256" key="3">
    <source>
        <dbReference type="ARBA" id="ARBA00004173"/>
    </source>
</evidence>
<feature type="compositionally biased region" description="Low complexity" evidence="17">
    <location>
        <begin position="99"/>
        <end position="116"/>
    </location>
</feature>
<dbReference type="Pfam" id="PF01434">
    <property type="entry name" value="Peptidase_M41"/>
    <property type="match status" value="1"/>
</dbReference>
<comment type="cofactor">
    <cofactor evidence="1">
        <name>Zn(2+)</name>
        <dbReference type="ChEBI" id="CHEBI:29105"/>
    </cofactor>
</comment>
<dbReference type="GO" id="GO:0046872">
    <property type="term" value="F:metal ion binding"/>
    <property type="evidence" value="ECO:0007669"/>
    <property type="project" value="UniProtKB-KW"/>
</dbReference>
<evidence type="ECO:0000256" key="17">
    <source>
        <dbReference type="SAM" id="MobiDB-lite"/>
    </source>
</evidence>
<comment type="subcellular location">
    <subcellularLocation>
        <location evidence="2">Membrane</location>
        <topology evidence="2">Multi-pass membrane protein</topology>
    </subcellularLocation>
    <subcellularLocation>
        <location evidence="3">Mitochondrion</location>
    </subcellularLocation>
</comment>
<dbReference type="Gene3D" id="1.20.58.760">
    <property type="entry name" value="Peptidase M41"/>
    <property type="match status" value="1"/>
</dbReference>
<dbReference type="OrthoDB" id="1413014at2759"/>
<dbReference type="Gene3D" id="3.40.50.300">
    <property type="entry name" value="P-loop containing nucleotide triphosphate hydrolases"/>
    <property type="match status" value="1"/>
</dbReference>
<dbReference type="InterPro" id="IPR041569">
    <property type="entry name" value="AAA_lid_3"/>
</dbReference>
<keyword evidence="12" id="KW-0067">ATP-binding</keyword>
<dbReference type="InterPro" id="IPR005936">
    <property type="entry name" value="FtsH"/>
</dbReference>
<dbReference type="InParanoid" id="A0A7M7G2X6"/>
<evidence type="ECO:0000256" key="18">
    <source>
        <dbReference type="SAM" id="Phobius"/>
    </source>
</evidence>
<evidence type="ECO:0000313" key="20">
    <source>
        <dbReference type="EnsemblMetazoa" id="XP_001601862"/>
    </source>
</evidence>
<evidence type="ECO:0000256" key="2">
    <source>
        <dbReference type="ARBA" id="ARBA00004141"/>
    </source>
</evidence>
<comment type="similarity">
    <text evidence="4">In the C-terminal section; belongs to the peptidase M41 family.</text>
</comment>
<feature type="transmembrane region" description="Helical" evidence="18">
    <location>
        <begin position="255"/>
        <end position="273"/>
    </location>
</feature>
<dbReference type="GO" id="GO:0016887">
    <property type="term" value="F:ATP hydrolysis activity"/>
    <property type="evidence" value="ECO:0007669"/>
    <property type="project" value="InterPro"/>
</dbReference>
<feature type="compositionally biased region" description="Basic and acidic residues" evidence="17">
    <location>
        <begin position="117"/>
        <end position="127"/>
    </location>
</feature>
<dbReference type="GO" id="GO:0034982">
    <property type="term" value="P:mitochondrial protein processing"/>
    <property type="evidence" value="ECO:0007669"/>
    <property type="project" value="TreeGrafter"/>
</dbReference>
<dbReference type="GeneID" id="100117698"/>
<evidence type="ECO:0000256" key="12">
    <source>
        <dbReference type="ARBA" id="ARBA00022840"/>
    </source>
</evidence>
<dbReference type="EnsemblMetazoa" id="XM_001601812">
    <property type="protein sequence ID" value="XP_001601862"/>
    <property type="gene ID" value="LOC100117698"/>
</dbReference>
<dbReference type="GO" id="GO:0005745">
    <property type="term" value="C:m-AAA complex"/>
    <property type="evidence" value="ECO:0007669"/>
    <property type="project" value="TreeGrafter"/>
</dbReference>
<dbReference type="KEGG" id="nvi:100117698"/>
<dbReference type="Pfam" id="PF00004">
    <property type="entry name" value="AAA"/>
    <property type="match status" value="1"/>
</dbReference>
<dbReference type="GO" id="GO:0004176">
    <property type="term" value="F:ATP-dependent peptidase activity"/>
    <property type="evidence" value="ECO:0007669"/>
    <property type="project" value="InterPro"/>
</dbReference>
<evidence type="ECO:0000259" key="19">
    <source>
        <dbReference type="SMART" id="SM00382"/>
    </source>
</evidence>
<dbReference type="HAMAP" id="MF_01458">
    <property type="entry name" value="FtsH"/>
    <property type="match status" value="1"/>
</dbReference>
<dbReference type="FunFam" id="3.40.50.300:FF:000277">
    <property type="entry name" value="ATP-dependent zinc metalloprotease FtsH"/>
    <property type="match status" value="1"/>
</dbReference>
<name>A0A7M7G2X6_NASVI</name>
<dbReference type="Gene3D" id="1.10.8.60">
    <property type="match status" value="1"/>
</dbReference>
<protein>
    <recommendedName>
        <fullName evidence="19">AAA+ ATPase domain-containing protein</fullName>
    </recommendedName>
</protein>
<dbReference type="FunFam" id="1.10.8.60:FF:000033">
    <property type="entry name" value="paraplegin isoform X1"/>
    <property type="match status" value="1"/>
</dbReference>
<evidence type="ECO:0000256" key="16">
    <source>
        <dbReference type="ARBA" id="ARBA00023136"/>
    </source>
</evidence>
<evidence type="ECO:0000256" key="1">
    <source>
        <dbReference type="ARBA" id="ARBA00001947"/>
    </source>
</evidence>
<dbReference type="RefSeq" id="XP_001601862.2">
    <property type="nucleotide sequence ID" value="XM_001601812.5"/>
</dbReference>
<dbReference type="SMR" id="A0A7M7G2X6"/>
<dbReference type="Proteomes" id="UP000002358">
    <property type="component" value="Chromosome 1"/>
</dbReference>
<evidence type="ECO:0000256" key="4">
    <source>
        <dbReference type="ARBA" id="ARBA00010044"/>
    </source>
</evidence>
<dbReference type="PANTHER" id="PTHR43655">
    <property type="entry name" value="ATP-DEPENDENT PROTEASE"/>
    <property type="match status" value="1"/>
</dbReference>
<accession>A0A7M7G2X6</accession>
<dbReference type="AlphaFoldDB" id="A0A7M7G2X6"/>